<comment type="caution">
    <text evidence="1">The sequence shown here is derived from an EMBL/GenBank/DDBJ whole genome shotgun (WGS) entry which is preliminary data.</text>
</comment>
<accession>A0ABU9DSM3</accession>
<evidence type="ECO:0000313" key="2">
    <source>
        <dbReference type="Proteomes" id="UP001469365"/>
    </source>
</evidence>
<organism evidence="1 2">
    <name type="scientific">Paenibacillus filicis</name>
    <dbReference type="NCBI Taxonomy" id="669464"/>
    <lineage>
        <taxon>Bacteria</taxon>
        <taxon>Bacillati</taxon>
        <taxon>Bacillota</taxon>
        <taxon>Bacilli</taxon>
        <taxon>Bacillales</taxon>
        <taxon>Paenibacillaceae</taxon>
        <taxon>Paenibacillus</taxon>
    </lineage>
</organism>
<keyword evidence="2" id="KW-1185">Reference proteome</keyword>
<gene>
    <name evidence="1" type="ORF">WMW72_28665</name>
</gene>
<dbReference type="Proteomes" id="UP001469365">
    <property type="component" value="Unassembled WGS sequence"/>
</dbReference>
<sequence length="332" mass="38056">MNKMVWNLSKDLDQFEFGDSSARVTVWKDREALFLKNMNGAFFLKEEIPYQAFSIQAEVAIPEEVGFIGFIFGSRDSSNFELVYLGPFEIQYDPIMNGSMTWQIYHGPYYQTPLPDTTKVWRKFRIDVQEKGAWVYLDEDPVPQLVIPNLQHGKRAGKIGFWNFVPVYIRELTVEEIEPKAVDERTTDFDHLKAQSFVTEWVISEPYLGKERPAESEWKHAFVEENGTLNVNRLYPASSGATVQIQSTVAVAEEKSSVVSFGFSDHLRLWMNDEAVYDGSWNWSPPKHDGRIRPDFVSIPVSWQAGSNTIRAELSSNEKFGWGISLKTGLTE</sequence>
<proteinExistence type="predicted"/>
<protein>
    <submittedName>
        <fullName evidence="1">Uncharacterized protein</fullName>
    </submittedName>
</protein>
<name>A0ABU9DSM3_9BACL</name>
<dbReference type="RefSeq" id="WP_341419015.1">
    <property type="nucleotide sequence ID" value="NZ_JBBPCC010000024.1"/>
</dbReference>
<evidence type="ECO:0000313" key="1">
    <source>
        <dbReference type="EMBL" id="MEK8131888.1"/>
    </source>
</evidence>
<reference evidence="1 2" key="1">
    <citation type="submission" date="2024-04" db="EMBL/GenBank/DDBJ databases">
        <title>draft genome sequnece of Paenibacillus filicis.</title>
        <authorList>
            <person name="Kim D.-U."/>
        </authorList>
    </citation>
    <scope>NUCLEOTIDE SEQUENCE [LARGE SCALE GENOMIC DNA]</scope>
    <source>
        <strain evidence="1 2">KACC14197</strain>
    </source>
</reference>
<dbReference type="EMBL" id="JBBPCC010000024">
    <property type="protein sequence ID" value="MEK8131888.1"/>
    <property type="molecule type" value="Genomic_DNA"/>
</dbReference>
<dbReference type="Gene3D" id="2.60.120.560">
    <property type="entry name" value="Exo-inulinase, domain 1"/>
    <property type="match status" value="1"/>
</dbReference>